<evidence type="ECO:0000313" key="13">
    <source>
        <dbReference type="Proteomes" id="UP000786183"/>
    </source>
</evidence>
<keyword evidence="2 11" id="KW-1003">Cell membrane</keyword>
<comment type="function">
    <text evidence="11">Fluoride-specific ion channel. Important for reducing fluoride concentration in the cell, thus reducing its toxicity.</text>
</comment>
<evidence type="ECO:0000256" key="2">
    <source>
        <dbReference type="ARBA" id="ARBA00022475"/>
    </source>
</evidence>
<dbReference type="EMBL" id="JACGBB010000025">
    <property type="protein sequence ID" value="MBZ7988032.1"/>
    <property type="molecule type" value="Genomic_DNA"/>
</dbReference>
<evidence type="ECO:0000256" key="3">
    <source>
        <dbReference type="ARBA" id="ARBA00022519"/>
    </source>
</evidence>
<keyword evidence="4 11" id="KW-0812">Transmembrane</keyword>
<comment type="similarity">
    <text evidence="9 11">Belongs to the fluoride channel Fluc/FEX (TC 1.A.43) family.</text>
</comment>
<name>A0ABS7WUM0_9BACT</name>
<keyword evidence="7 11" id="KW-0472">Membrane</keyword>
<keyword evidence="5 11" id="KW-1133">Transmembrane helix</keyword>
<keyword evidence="6 11" id="KW-0406">Ion transport</keyword>
<dbReference type="InterPro" id="IPR003691">
    <property type="entry name" value="FluC"/>
</dbReference>
<reference evidence="12 13" key="1">
    <citation type="submission" date="2020-07" db="EMBL/GenBank/DDBJ databases">
        <title>Transfer of Campylobacter canadensis to the novel genus Avispirillum gen. nov., that also includes two novel species recovered from migratory waterfowl: Avispirillum anseris sp. nov. and Avispirillum brantae sp. nov.</title>
        <authorList>
            <person name="Miller W.G."/>
            <person name="Chapman M.H."/>
            <person name="Yee E."/>
            <person name="Inglis G.D."/>
        </authorList>
    </citation>
    <scope>NUCLEOTIDE SEQUENCE [LARGE SCALE GENOMIC DNA]</scope>
    <source>
        <strain evidence="12 13">L283</strain>
    </source>
</reference>
<evidence type="ECO:0000256" key="10">
    <source>
        <dbReference type="ARBA" id="ARBA00035585"/>
    </source>
</evidence>
<keyword evidence="8 11" id="KW-0407">Ion channel</keyword>
<dbReference type="HAMAP" id="MF_00454">
    <property type="entry name" value="FluC"/>
    <property type="match status" value="1"/>
</dbReference>
<comment type="subcellular location">
    <subcellularLocation>
        <location evidence="1 11">Cell membrane</location>
        <topology evidence="1 11">Multi-pass membrane protein</topology>
    </subcellularLocation>
</comment>
<proteinExistence type="inferred from homology"/>
<feature type="binding site" evidence="11">
    <location>
        <position position="77"/>
    </location>
    <ligand>
        <name>Na(+)</name>
        <dbReference type="ChEBI" id="CHEBI:29101"/>
        <note>structural</note>
    </ligand>
</feature>
<evidence type="ECO:0000256" key="11">
    <source>
        <dbReference type="HAMAP-Rule" id="MF_00454"/>
    </source>
</evidence>
<keyword evidence="3" id="KW-0997">Cell inner membrane</keyword>
<keyword evidence="11" id="KW-0479">Metal-binding</keyword>
<evidence type="ECO:0000256" key="7">
    <source>
        <dbReference type="ARBA" id="ARBA00023136"/>
    </source>
</evidence>
<organism evidence="12 13">
    <name type="scientific">Campylobacter canadensis</name>
    <dbReference type="NCBI Taxonomy" id="449520"/>
    <lineage>
        <taxon>Bacteria</taxon>
        <taxon>Pseudomonadati</taxon>
        <taxon>Campylobacterota</taxon>
        <taxon>Epsilonproteobacteria</taxon>
        <taxon>Campylobacterales</taxon>
        <taxon>Campylobacteraceae</taxon>
        <taxon>Campylobacter</taxon>
    </lineage>
</organism>
<keyword evidence="11" id="KW-0813">Transport</keyword>
<evidence type="ECO:0000256" key="4">
    <source>
        <dbReference type="ARBA" id="ARBA00022692"/>
    </source>
</evidence>
<dbReference type="Proteomes" id="UP000786183">
    <property type="component" value="Unassembled WGS sequence"/>
</dbReference>
<dbReference type="PANTHER" id="PTHR28259:SF1">
    <property type="entry name" value="FLUORIDE EXPORT PROTEIN 1-RELATED"/>
    <property type="match status" value="1"/>
</dbReference>
<dbReference type="NCBIfam" id="TIGR00494">
    <property type="entry name" value="crcB"/>
    <property type="match status" value="1"/>
</dbReference>
<evidence type="ECO:0000313" key="12">
    <source>
        <dbReference type="EMBL" id="MBZ7988032.1"/>
    </source>
</evidence>
<comment type="catalytic activity">
    <reaction evidence="10">
        <text>fluoride(in) = fluoride(out)</text>
        <dbReference type="Rhea" id="RHEA:76159"/>
        <dbReference type="ChEBI" id="CHEBI:17051"/>
    </reaction>
    <physiologicalReaction direction="left-to-right" evidence="10">
        <dbReference type="Rhea" id="RHEA:76160"/>
    </physiologicalReaction>
</comment>
<feature type="transmembrane region" description="Helical" evidence="11">
    <location>
        <begin position="66"/>
        <end position="84"/>
    </location>
</feature>
<evidence type="ECO:0000256" key="9">
    <source>
        <dbReference type="ARBA" id="ARBA00035120"/>
    </source>
</evidence>
<comment type="activity regulation">
    <text evidence="11">Na(+) is not transported, but it plays an essential structural role and its presence is essential for fluoride channel function.</text>
</comment>
<gene>
    <name evidence="11 12" type="primary">crcB</name>
    <name evidence="11" type="synonym">fluC</name>
    <name evidence="12" type="ORF">AVCANL283_08000</name>
</gene>
<dbReference type="Pfam" id="PF02537">
    <property type="entry name" value="CRCB"/>
    <property type="match status" value="1"/>
</dbReference>
<evidence type="ECO:0000256" key="6">
    <source>
        <dbReference type="ARBA" id="ARBA00023065"/>
    </source>
</evidence>
<protein>
    <recommendedName>
        <fullName evidence="11">Fluoride-specific ion channel FluC</fullName>
    </recommendedName>
</protein>
<sequence>MNIFLIALGGAIGAVLRYLCSTFLNKITSINSIIVGTLFVNVLGCLLIGLFYALLKQFESLSSYRLFFVVGFLGAFTTFSSISYESLVLLKTQGFFAFSLNIILNLIFGLSATYLALNYIK</sequence>
<keyword evidence="13" id="KW-1185">Reference proteome</keyword>
<feature type="transmembrane region" description="Helical" evidence="11">
    <location>
        <begin position="33"/>
        <end position="54"/>
    </location>
</feature>
<feature type="binding site" evidence="11">
    <location>
        <position position="74"/>
    </location>
    <ligand>
        <name>Na(+)</name>
        <dbReference type="ChEBI" id="CHEBI:29101"/>
        <note>structural</note>
    </ligand>
</feature>
<evidence type="ECO:0000256" key="8">
    <source>
        <dbReference type="ARBA" id="ARBA00023303"/>
    </source>
</evidence>
<evidence type="ECO:0000256" key="5">
    <source>
        <dbReference type="ARBA" id="ARBA00022989"/>
    </source>
</evidence>
<dbReference type="RefSeq" id="WP_172230379.1">
    <property type="nucleotide sequence ID" value="NZ_CP035946.1"/>
</dbReference>
<dbReference type="PANTHER" id="PTHR28259">
    <property type="entry name" value="FLUORIDE EXPORT PROTEIN 1-RELATED"/>
    <property type="match status" value="1"/>
</dbReference>
<accession>A0ABS7WUM0</accession>
<feature type="transmembrane region" description="Helical" evidence="11">
    <location>
        <begin position="96"/>
        <end position="117"/>
    </location>
</feature>
<evidence type="ECO:0000256" key="1">
    <source>
        <dbReference type="ARBA" id="ARBA00004651"/>
    </source>
</evidence>
<keyword evidence="11" id="KW-0915">Sodium</keyword>
<comment type="caution">
    <text evidence="12">The sequence shown here is derived from an EMBL/GenBank/DDBJ whole genome shotgun (WGS) entry which is preliminary data.</text>
</comment>